<dbReference type="PANTHER" id="PTHR10963:SF55">
    <property type="entry name" value="GLYCOSIDE HYDROLASE FAMILY 16 PROTEIN"/>
    <property type="match status" value="1"/>
</dbReference>
<dbReference type="EMBL" id="JASVYU010000022">
    <property type="protein sequence ID" value="MDN0288079.1"/>
    <property type="molecule type" value="Genomic_DNA"/>
</dbReference>
<protein>
    <submittedName>
        <fullName evidence="4">Glycoside hydrolase family 16 protein</fullName>
    </submittedName>
</protein>
<comment type="caution">
    <text evidence="4">The sequence shown here is derived from an EMBL/GenBank/DDBJ whole genome shotgun (WGS) entry which is preliminary data.</text>
</comment>
<dbReference type="PANTHER" id="PTHR10963">
    <property type="entry name" value="GLYCOSYL HYDROLASE-RELATED"/>
    <property type="match status" value="1"/>
</dbReference>
<dbReference type="Gene3D" id="2.60.120.200">
    <property type="match status" value="1"/>
</dbReference>
<proteinExistence type="inferred from homology"/>
<dbReference type="GO" id="GO:0004553">
    <property type="term" value="F:hydrolase activity, hydrolyzing O-glycosyl compounds"/>
    <property type="evidence" value="ECO:0007669"/>
    <property type="project" value="InterPro"/>
</dbReference>
<evidence type="ECO:0000313" key="4">
    <source>
        <dbReference type="EMBL" id="MDN0288079.1"/>
    </source>
</evidence>
<reference evidence="4" key="1">
    <citation type="submission" date="2023-06" db="EMBL/GenBank/DDBJ databases">
        <title>Genome sequences of Xanthomonas arboricola from Serbia and Montenegro.</title>
        <authorList>
            <person name="Ilicic R."/>
            <person name="Jelusic A."/>
            <person name="Harrison J."/>
            <person name="Greer S."/>
            <person name="Grant M."/>
            <person name="Vicente J."/>
            <person name="Popovic Milovanovic T."/>
            <person name="Studholme D.J."/>
        </authorList>
    </citation>
    <scope>NUCLEOTIDE SEQUENCE</scope>
    <source>
        <strain evidence="4">Xp320</strain>
    </source>
</reference>
<feature type="domain" description="GH16" evidence="3">
    <location>
        <begin position="23"/>
        <end position="277"/>
    </location>
</feature>
<organism evidence="4">
    <name type="scientific">Xanthomonas arboricola pv. pruni</name>
    <dbReference type="NCBI Taxonomy" id="69929"/>
    <lineage>
        <taxon>Bacteria</taxon>
        <taxon>Pseudomonadati</taxon>
        <taxon>Pseudomonadota</taxon>
        <taxon>Gammaproteobacteria</taxon>
        <taxon>Lysobacterales</taxon>
        <taxon>Lysobacteraceae</taxon>
        <taxon>Xanthomonas</taxon>
    </lineage>
</organism>
<dbReference type="PROSITE" id="PS51762">
    <property type="entry name" value="GH16_2"/>
    <property type="match status" value="1"/>
</dbReference>
<dbReference type="InterPro" id="IPR013320">
    <property type="entry name" value="ConA-like_dom_sf"/>
</dbReference>
<name>A0AAP4KBR8_9XANT</name>
<keyword evidence="2" id="KW-0732">Signal</keyword>
<evidence type="ECO:0000259" key="3">
    <source>
        <dbReference type="PROSITE" id="PS51762"/>
    </source>
</evidence>
<gene>
    <name evidence="4" type="ORF">QSH54_15870</name>
</gene>
<keyword evidence="4" id="KW-0378">Hydrolase</keyword>
<dbReference type="GO" id="GO:0005975">
    <property type="term" value="P:carbohydrate metabolic process"/>
    <property type="evidence" value="ECO:0007669"/>
    <property type="project" value="InterPro"/>
</dbReference>
<feature type="chain" id="PRO_5042825632" evidence="2">
    <location>
        <begin position="26"/>
        <end position="362"/>
    </location>
</feature>
<accession>A0AAP4KBR8</accession>
<dbReference type="InterPro" id="IPR000757">
    <property type="entry name" value="Beta-glucanase-like"/>
</dbReference>
<dbReference type="AlphaFoldDB" id="A0AAP4KBR8"/>
<evidence type="ECO:0000256" key="1">
    <source>
        <dbReference type="ARBA" id="ARBA00006865"/>
    </source>
</evidence>
<dbReference type="CDD" id="cd08023">
    <property type="entry name" value="GH16_laminarinase_like"/>
    <property type="match status" value="1"/>
</dbReference>
<sequence length="362" mass="40244">MNTLRSVAVQFALLCAAAMPPGAHAQTLVWEDNFNGPGIDGNKWTYDVGNGFQIGLCGWGNGEMQYYTSRAENARIDNGRLVIEARREAFQGMPFTSARLKTEGRMHFKYGTLEARIKTPVVGNGLWPAYWMLGTIGVWPGRGEIDLLEAGMAAAIANGTANRRIGAAVHWDYNGQQADYDTSYTSPVDLHADFHVYRMTWDPQFIRVSIDGQQYFEFAISNIEGASLHEFHQQQYLLLNLAVGGTYTGITSPAAVTAPLPGRMEIDYIRLYQNPGSQLYVGAQHAAPAGRFGVFTEQAGYQRATQLRPGCRAVSVEQPHPDCTGAVRRQQRDGLPRQRRCLVWPGHPDRLSQHGRLCRRRA</sequence>
<dbReference type="Pfam" id="PF00722">
    <property type="entry name" value="Glyco_hydro_16"/>
    <property type="match status" value="1"/>
</dbReference>
<feature type="signal peptide" evidence="2">
    <location>
        <begin position="1"/>
        <end position="25"/>
    </location>
</feature>
<dbReference type="InterPro" id="IPR050546">
    <property type="entry name" value="Glycosyl_Hydrlase_16"/>
</dbReference>
<dbReference type="SUPFAM" id="SSF49899">
    <property type="entry name" value="Concanavalin A-like lectins/glucanases"/>
    <property type="match status" value="1"/>
</dbReference>
<comment type="similarity">
    <text evidence="1">Belongs to the glycosyl hydrolase 16 family.</text>
</comment>
<evidence type="ECO:0000256" key="2">
    <source>
        <dbReference type="SAM" id="SignalP"/>
    </source>
</evidence>